<dbReference type="EMBL" id="JZWT02000005">
    <property type="protein sequence ID" value="MFB6490156.1"/>
    <property type="molecule type" value="Genomic_DNA"/>
</dbReference>
<reference evidence="1" key="1">
    <citation type="submission" date="2024-07" db="EMBL/GenBank/DDBJ databases">
        <title>Metagenome and Metagenome-Assembled Genomes of Archaea from a hot spring from the geothermal field of Los Azufres, Mexico.</title>
        <authorList>
            <person name="Marin-Paredes R."/>
            <person name="Martinez-Romero E."/>
            <person name="Servin-Garciduenas L.E."/>
        </authorList>
    </citation>
    <scope>NUCLEOTIDE SEQUENCE</scope>
</reference>
<organism evidence="1 2">
    <name type="scientific">Thermoproteus sp. AZ2</name>
    <dbReference type="NCBI Taxonomy" id="1609232"/>
    <lineage>
        <taxon>Archaea</taxon>
        <taxon>Thermoproteota</taxon>
        <taxon>Thermoprotei</taxon>
        <taxon>Thermoproteales</taxon>
        <taxon>Thermoproteaceae</taxon>
        <taxon>Thermoproteus</taxon>
    </lineage>
</organism>
<comment type="caution">
    <text evidence="1">The sequence shown here is derived from an EMBL/GenBank/DDBJ whole genome shotgun (WGS) entry which is preliminary data.</text>
</comment>
<gene>
    <name evidence="1" type="ORF">TU35_002725</name>
</gene>
<proteinExistence type="predicted"/>
<accession>A0ACC6V037</accession>
<sequence length="285" mass="32790">MEARKIFRIRESFAIFLPKRWCEANSLDEKSEVELYWDEDTVVVKPRRGRQFSVRLSSPNPDVAAKLLMSAFVTGYDEIRLEVKGMGLEVRNKVIAFARGLYMLPLEEGPDYIVFRVEDVKFDREKLIERMGTTLEFMLDHLATAPRANPSLLESVDDEVDRYRHMIERLCYKYPTSSCVRHVQLARYIERAADHVVELAKLEPPRELVLLLKEAATEFARASSSGELKSALAFLETIDRARFLAQQRAGDEVVLIHADRVLDYLANAIEVYMDMAACRTPNLEI</sequence>
<dbReference type="Proteomes" id="UP000033636">
    <property type="component" value="Unassembled WGS sequence"/>
</dbReference>
<name>A0ACC6V037_9CREN</name>
<keyword evidence="1" id="KW-0238">DNA-binding</keyword>
<protein>
    <submittedName>
        <fullName evidence="1">AbrB/MazE/SpoVT family DNA-binding domain-containing protein</fullName>
    </submittedName>
</protein>
<evidence type="ECO:0000313" key="1">
    <source>
        <dbReference type="EMBL" id="MFB6490156.1"/>
    </source>
</evidence>
<evidence type="ECO:0000313" key="2">
    <source>
        <dbReference type="Proteomes" id="UP000033636"/>
    </source>
</evidence>